<feature type="domain" description="Peptidase M24" evidence="2">
    <location>
        <begin position="18"/>
        <end position="129"/>
    </location>
</feature>
<dbReference type="InterPro" id="IPR036388">
    <property type="entry name" value="WH-like_DNA-bd_sf"/>
</dbReference>
<evidence type="ECO:0000256" key="1">
    <source>
        <dbReference type="ARBA" id="ARBA00007319"/>
    </source>
</evidence>
<dbReference type="InterPro" id="IPR036390">
    <property type="entry name" value="WH_DNA-bd_sf"/>
</dbReference>
<dbReference type="EMBL" id="VWRR01000008">
    <property type="protein sequence ID" value="KAF6003052.1"/>
    <property type="molecule type" value="Genomic_DNA"/>
</dbReference>
<keyword evidence="4" id="KW-1185">Reference proteome</keyword>
<comment type="caution">
    <text evidence="3">The sequence shown here is derived from an EMBL/GenBank/DDBJ whole genome shotgun (WGS) entry which is preliminary data.</text>
</comment>
<dbReference type="InterPro" id="IPR000994">
    <property type="entry name" value="Pept_M24"/>
</dbReference>
<dbReference type="Pfam" id="PF00557">
    <property type="entry name" value="Peptidase_M24"/>
    <property type="match status" value="1"/>
</dbReference>
<evidence type="ECO:0000259" key="2">
    <source>
        <dbReference type="Pfam" id="PF00557"/>
    </source>
</evidence>
<sequence length="447" mass="48669">MAEEAPERNIEDPDVITKYKTAAEIANQALSAVAEAAKPGKSVAELCRIGDETIRSRCAAVFNKAKGKKREPIGKGVAFPTCIGINNCAGHFSPLESEDVTVKEGDICSIDLGAHIDGYVALLAATGVISAGGIEWQAHPPEPFAWSNAKALDATSSTGGANETETMQVEVAETAQRTIPERAADALYAAYYAAEAVLRLLRPGCTNTQVTEILAKVAADFSCSVVEGVLSHEMKRYVIDGRRVVLSKPTVDQRVEECQFEANTVFSIDVVMSTSENGKVKPGDVRTTVFKRAIERDYLLKMKASRQLLNEVNRSSPVFPFTLRGIVPDDPENKVARLGIGEMQSHGLVIPYPVLYEKDGQYVARFKYTALILPSYTQRITTMPFPMGVTSTKKIQDASVRELLEQPVGKEAKRLRKQAARAVMRVDDDEDARAAVPMDDDVAMQSV</sequence>
<accession>A0A7J7IIX1</accession>
<name>A0A7J7IIX1_9RHOD</name>
<dbReference type="InterPro" id="IPR036005">
    <property type="entry name" value="Creatinase/aminopeptidase-like"/>
</dbReference>
<dbReference type="PANTHER" id="PTHR10804:SF11">
    <property type="entry name" value="PROLIFERATION-ASSOCIATED PROTEIN 2G4"/>
    <property type="match status" value="1"/>
</dbReference>
<dbReference type="Gene3D" id="3.90.230.10">
    <property type="entry name" value="Creatinase/methionine aminopeptidase superfamily"/>
    <property type="match status" value="1"/>
</dbReference>
<gene>
    <name evidence="3" type="primary">ARX1</name>
    <name evidence="3" type="ORF">F1559_003310</name>
</gene>
<proteinExistence type="inferred from homology"/>
<reference evidence="3 4" key="1">
    <citation type="journal article" date="2020" name="J. Phycol.">
        <title>Comparative genome analysis reveals Cyanidiococcus gen. nov., a new extremophilic red algal genus sister to Cyanidioschyzon (Cyanidioschyzonaceae, Rhodophyta).</title>
        <authorList>
            <person name="Liu S.-L."/>
            <person name="Chiang Y.-R."/>
            <person name="Yoon H.S."/>
            <person name="Fu H.-Y."/>
        </authorList>
    </citation>
    <scope>NUCLEOTIDE SEQUENCE [LARGE SCALE GENOMIC DNA]</scope>
    <source>
        <strain evidence="3 4">THAL066</strain>
    </source>
</reference>
<protein>
    <submittedName>
        <fullName evidence="3">Proliferationassociated protein</fullName>
    </submittedName>
</protein>
<dbReference type="Gene3D" id="1.10.10.10">
    <property type="entry name" value="Winged helix-like DNA-binding domain superfamily/Winged helix DNA-binding domain"/>
    <property type="match status" value="1"/>
</dbReference>
<organism evidence="3 4">
    <name type="scientific">Cyanidiococcus yangmingshanensis</name>
    <dbReference type="NCBI Taxonomy" id="2690220"/>
    <lineage>
        <taxon>Eukaryota</taxon>
        <taxon>Rhodophyta</taxon>
        <taxon>Bangiophyceae</taxon>
        <taxon>Cyanidiales</taxon>
        <taxon>Cyanidiaceae</taxon>
        <taxon>Cyanidiococcus</taxon>
    </lineage>
</organism>
<dbReference type="PANTHER" id="PTHR10804">
    <property type="entry name" value="PROTEASE FAMILY M24 METHIONYL AMINOPEPTIDASE, AMINOPEPTIDASE P"/>
    <property type="match status" value="1"/>
</dbReference>
<dbReference type="AlphaFoldDB" id="A0A7J7IIX1"/>
<evidence type="ECO:0000313" key="3">
    <source>
        <dbReference type="EMBL" id="KAF6003052.1"/>
    </source>
</evidence>
<dbReference type="OrthoDB" id="5876363at2759"/>
<dbReference type="Proteomes" id="UP000530660">
    <property type="component" value="Unassembled WGS sequence"/>
</dbReference>
<dbReference type="CDD" id="cd01089">
    <property type="entry name" value="PA2G4-like"/>
    <property type="match status" value="1"/>
</dbReference>
<comment type="similarity">
    <text evidence="1">Belongs to the peptidase M24 family.</text>
</comment>
<dbReference type="SUPFAM" id="SSF46785">
    <property type="entry name" value="Winged helix' DNA-binding domain"/>
    <property type="match status" value="1"/>
</dbReference>
<evidence type="ECO:0000313" key="4">
    <source>
        <dbReference type="Proteomes" id="UP000530660"/>
    </source>
</evidence>
<dbReference type="InterPro" id="IPR047113">
    <property type="entry name" value="PA2G4/ARX1"/>
</dbReference>
<dbReference type="SUPFAM" id="SSF55920">
    <property type="entry name" value="Creatinase/aminopeptidase"/>
    <property type="match status" value="1"/>
</dbReference>
<dbReference type="FunFam" id="1.10.10.10:FF:000029">
    <property type="entry name" value="Proliferation-associated 2G4, a"/>
    <property type="match status" value="1"/>
</dbReference>